<dbReference type="InterPro" id="IPR011701">
    <property type="entry name" value="MFS"/>
</dbReference>
<feature type="transmembrane region" description="Helical" evidence="4">
    <location>
        <begin position="249"/>
        <end position="271"/>
    </location>
</feature>
<feature type="transmembrane region" description="Helical" evidence="4">
    <location>
        <begin position="65"/>
        <end position="85"/>
    </location>
</feature>
<dbReference type="InterPro" id="IPR036259">
    <property type="entry name" value="MFS_trans_sf"/>
</dbReference>
<gene>
    <name evidence="6" type="ORF">INQ41_01410</name>
</gene>
<feature type="transmembrane region" description="Helical" evidence="4">
    <location>
        <begin position="186"/>
        <end position="205"/>
    </location>
</feature>
<keyword evidence="7" id="KW-1185">Reference proteome</keyword>
<feature type="domain" description="Major facilitator superfamily (MFS) profile" evidence="5">
    <location>
        <begin position="31"/>
        <end position="433"/>
    </location>
</feature>
<dbReference type="Pfam" id="PF07690">
    <property type="entry name" value="MFS_1"/>
    <property type="match status" value="1"/>
</dbReference>
<dbReference type="PROSITE" id="PS50850">
    <property type="entry name" value="MFS"/>
    <property type="match status" value="1"/>
</dbReference>
<evidence type="ECO:0000256" key="1">
    <source>
        <dbReference type="ARBA" id="ARBA00022692"/>
    </source>
</evidence>
<reference evidence="6 7" key="1">
    <citation type="submission" date="2020-10" db="EMBL/GenBank/DDBJ databases">
        <title>complete genome sequencing of Lysobacter sp. H21R20.</title>
        <authorList>
            <person name="Bae J.-W."/>
            <person name="Lee S.-Y."/>
        </authorList>
    </citation>
    <scope>NUCLEOTIDE SEQUENCE [LARGE SCALE GENOMIC DNA]</scope>
    <source>
        <strain evidence="6 7">H21R20</strain>
    </source>
</reference>
<accession>A0A7S6UGG5</accession>
<feature type="transmembrane region" description="Helical" evidence="4">
    <location>
        <begin position="121"/>
        <end position="139"/>
    </location>
</feature>
<dbReference type="Proteomes" id="UP000594059">
    <property type="component" value="Chromosome"/>
</dbReference>
<sequence length="433" mass="45080">MARPITPDPASRPAPVAPGAPLPVWRGRGLVLIAIALSALNLRTAVTSLTPLLDQLGGTFQFGPTMTGVFGIVPTAAFAVFGVATPSIAHRLGLERTALLAMLLAAAGLLGRGFADSTTQLLLTSAIALSGMGIGNVVLPPLVKRYFGDRVGGISAMYITLLQLGTILPALAAVPVANAVGWRVSLGAWSLVAVAAALPWAIVLYQERYGRSAQARALAAIHARSVATGDESPEFAAPPPSGRVWRSPVAWGMALMFGMTSLVTYSMFTWLPRILTDAGGSALLGGTMVGVYSSLGLLSSFVMPVLAVRMRNPFPVVLACCVLHLTAFTGLLLAPMTLTLLWVALLGLGPSTFPLALTLINQRTRTPAGSTALSGFTQGLGYALSCAGPLLFGVLNEVSGGWLWPFAFLTGTLVVLAFGGYLACQPRMLEDSW</sequence>
<feature type="transmembrane region" description="Helical" evidence="4">
    <location>
        <begin position="97"/>
        <end position="115"/>
    </location>
</feature>
<dbReference type="KEGG" id="lcic:INQ41_01410"/>
<name>A0A7S6UGG5_9GAMM</name>
<feature type="transmembrane region" description="Helical" evidence="4">
    <location>
        <begin position="372"/>
        <end position="395"/>
    </location>
</feature>
<protein>
    <submittedName>
        <fullName evidence="6">MFS transporter</fullName>
    </submittedName>
</protein>
<keyword evidence="1 4" id="KW-0812">Transmembrane</keyword>
<feature type="transmembrane region" description="Helical" evidence="4">
    <location>
        <begin position="30"/>
        <end position="53"/>
    </location>
</feature>
<dbReference type="PANTHER" id="PTHR23523:SF2">
    <property type="entry name" value="2-NITROIMIDAZOLE TRANSPORTER"/>
    <property type="match status" value="1"/>
</dbReference>
<proteinExistence type="predicted"/>
<dbReference type="InterPro" id="IPR052524">
    <property type="entry name" value="MFS_Cyanate_Porter"/>
</dbReference>
<dbReference type="PANTHER" id="PTHR23523">
    <property type="match status" value="1"/>
</dbReference>
<dbReference type="SUPFAM" id="SSF103473">
    <property type="entry name" value="MFS general substrate transporter"/>
    <property type="match status" value="1"/>
</dbReference>
<dbReference type="InterPro" id="IPR020846">
    <property type="entry name" value="MFS_dom"/>
</dbReference>
<keyword evidence="3 4" id="KW-0472">Membrane</keyword>
<evidence type="ECO:0000313" key="6">
    <source>
        <dbReference type="EMBL" id="QOW19764.1"/>
    </source>
</evidence>
<evidence type="ECO:0000256" key="3">
    <source>
        <dbReference type="ARBA" id="ARBA00023136"/>
    </source>
</evidence>
<dbReference type="RefSeq" id="WP_193985584.1">
    <property type="nucleotide sequence ID" value="NZ_CP063656.1"/>
</dbReference>
<feature type="transmembrane region" description="Helical" evidence="4">
    <location>
        <begin position="340"/>
        <end position="360"/>
    </location>
</feature>
<evidence type="ECO:0000256" key="4">
    <source>
        <dbReference type="SAM" id="Phobius"/>
    </source>
</evidence>
<dbReference type="Gene3D" id="1.20.1250.20">
    <property type="entry name" value="MFS general substrate transporter like domains"/>
    <property type="match status" value="1"/>
</dbReference>
<dbReference type="GO" id="GO:0022857">
    <property type="term" value="F:transmembrane transporter activity"/>
    <property type="evidence" value="ECO:0007669"/>
    <property type="project" value="InterPro"/>
</dbReference>
<dbReference type="AlphaFoldDB" id="A0A7S6UGG5"/>
<evidence type="ECO:0000259" key="5">
    <source>
        <dbReference type="PROSITE" id="PS50850"/>
    </source>
</evidence>
<feature type="transmembrane region" description="Helical" evidence="4">
    <location>
        <begin position="401"/>
        <end position="424"/>
    </location>
</feature>
<evidence type="ECO:0000256" key="2">
    <source>
        <dbReference type="ARBA" id="ARBA00022989"/>
    </source>
</evidence>
<feature type="transmembrane region" description="Helical" evidence="4">
    <location>
        <begin position="314"/>
        <end position="334"/>
    </location>
</feature>
<feature type="transmembrane region" description="Helical" evidence="4">
    <location>
        <begin position="283"/>
        <end position="307"/>
    </location>
</feature>
<keyword evidence="2 4" id="KW-1133">Transmembrane helix</keyword>
<organism evidence="6 7">
    <name type="scientific">Novilysobacter ciconiae</name>
    <dbReference type="NCBI Taxonomy" id="2781022"/>
    <lineage>
        <taxon>Bacteria</taxon>
        <taxon>Pseudomonadati</taxon>
        <taxon>Pseudomonadota</taxon>
        <taxon>Gammaproteobacteria</taxon>
        <taxon>Lysobacterales</taxon>
        <taxon>Lysobacteraceae</taxon>
        <taxon>Novilysobacter</taxon>
    </lineage>
</organism>
<dbReference type="EMBL" id="CP063656">
    <property type="protein sequence ID" value="QOW19764.1"/>
    <property type="molecule type" value="Genomic_DNA"/>
</dbReference>
<evidence type="ECO:0000313" key="7">
    <source>
        <dbReference type="Proteomes" id="UP000594059"/>
    </source>
</evidence>
<feature type="transmembrane region" description="Helical" evidence="4">
    <location>
        <begin position="151"/>
        <end position="174"/>
    </location>
</feature>